<evidence type="ECO:0000313" key="7">
    <source>
        <dbReference type="EMBL" id="MDN5204186.1"/>
    </source>
</evidence>
<name>A0ABT8KTT5_9BACT</name>
<dbReference type="InterPro" id="IPR026444">
    <property type="entry name" value="Secre_tail"/>
</dbReference>
<sequence length="1051" mass="114479">MKTLNKSLAWYFLFPTKNQMLYQGRKAISLSAFVLLLGAFFNIVSAQNEAPFQMPANGNEDQIYDDLDYYHFSAAAWDSQNRPYGFNINKEFGYIRTLRNGIWKEINYLDDLQSAHPGETIATANGPLDHGASRISITSDNHLYMTLQYKVGSANQWAILYLDDLEAHNFQVIKLTGSIQVANVEEFTGHNLKNGDTPAILITENGETFAQLGWDPWKSYPWTISSVNILKLAIPYRDTNGTITLNYTTITTRGGATTIHSGGNSTLVTRGSKTYVTYTKFDETKINTLYQGKNDTRSVNQGYIAEITRPATASGTATITERYMGLQFPYDAIDSHSQGAIVLDSNDKLHYIPGDHVHADKYYRTTHAITDAQFNISNNSEWTQYGTIMSTANQDFSYETLVIDDNDQIHVAYRQRSASAGIQRGLFYKNASISTTNWGTGYGTQLIAPPSPYHTNGTYIILYHRLWMDRDNHVYFSSTFYDGDSGPNGRYPRINGYRDGGSGNGTWKELNRYRHLENIKNGKTVQHISFSMGDQSLANSPVTLNATTDAAGLTISYEVVSGPATVSGNTLTLTGTGEVTIKAKNSGNTTYYGDEVLQTFQVTSGSIQSLSPEADAYVQDGGAANTNFGTGTALTVKKDGTGYNRQTYLRFDLSSVSGTITSAKLKLVPSANGSTISATTIQAKFVSNDSWIESGTNSINWNNKPAAGSVLDSQTGSPSETEWDVTSQAEAERNGDGKLSLVLESTVTGSNNWIVYNSKETSNATLRPVLIVSTSSSQSLSTEPEADAFVRDGGSSNANFGTGTVLTVKRDGTGYNRHAYLRFDLSSVSGTITSAKLKMTPNSSGPTIGATTIEAKFVSNDSWIESGVNSITWNNKPAAGSVLDSQTGSASETEWDVTTQAETERSGDGKLSIVLQSTVIGSGSFVGYHSRESSNTTARPTLIISTSGSTARNANTIVSTPVKEALETQEESIAVIALYPSPVKDHLTLRGNLKIGTKGKILSSLGQIISEFEITSSTNANIDVTLIPKGIYILSFLDNQLRKINLRFMKE</sequence>
<dbReference type="RefSeq" id="WP_346754210.1">
    <property type="nucleotide sequence ID" value="NZ_JAUJEA010000010.1"/>
</dbReference>
<comment type="subcellular location">
    <subcellularLocation>
        <location evidence="1">Secreted</location>
    </subcellularLocation>
</comment>
<dbReference type="EMBL" id="JAUJEA010000010">
    <property type="protein sequence ID" value="MDN5204186.1"/>
    <property type="molecule type" value="Genomic_DNA"/>
</dbReference>
<feature type="region of interest" description="Disordered" evidence="4">
    <location>
        <begin position="703"/>
        <end position="722"/>
    </location>
</feature>
<feature type="compositionally biased region" description="Polar residues" evidence="4">
    <location>
        <begin position="711"/>
        <end position="722"/>
    </location>
</feature>
<feature type="domain" description="Carbohydrate-binding module family 96" evidence="6">
    <location>
        <begin position="608"/>
        <end position="773"/>
    </location>
</feature>
<organism evidence="7 8">
    <name type="scientific">Splendidivirga corallicola</name>
    <dbReference type="NCBI Taxonomy" id="3051826"/>
    <lineage>
        <taxon>Bacteria</taxon>
        <taxon>Pseudomonadati</taxon>
        <taxon>Bacteroidota</taxon>
        <taxon>Cytophagia</taxon>
        <taxon>Cytophagales</taxon>
        <taxon>Splendidivirgaceae</taxon>
        <taxon>Splendidivirga</taxon>
    </lineage>
</organism>
<comment type="caution">
    <text evidence="7">The sequence shown here is derived from an EMBL/GenBank/DDBJ whole genome shotgun (WGS) entry which is preliminary data.</text>
</comment>
<protein>
    <submittedName>
        <fullName evidence="7">DNRLRE domain-containing protein</fullName>
    </submittedName>
</protein>
<gene>
    <name evidence="7" type="ORF">QQ008_22530</name>
</gene>
<feature type="domain" description="Carbohydrate-binding module family 96" evidence="6">
    <location>
        <begin position="782"/>
        <end position="946"/>
    </location>
</feature>
<dbReference type="Pfam" id="PF24517">
    <property type="entry name" value="CBM96"/>
    <property type="match status" value="2"/>
</dbReference>
<evidence type="ECO:0000256" key="3">
    <source>
        <dbReference type="ARBA" id="ARBA00022729"/>
    </source>
</evidence>
<reference evidence="7" key="1">
    <citation type="submission" date="2023-06" db="EMBL/GenBank/DDBJ databases">
        <title>Genomic of Parafulvivirga corallium.</title>
        <authorList>
            <person name="Wang G."/>
        </authorList>
    </citation>
    <scope>NUCLEOTIDE SEQUENCE</scope>
    <source>
        <strain evidence="7">BMA10</strain>
    </source>
</reference>
<evidence type="ECO:0000259" key="5">
    <source>
        <dbReference type="Pfam" id="PF18962"/>
    </source>
</evidence>
<dbReference type="NCBIfam" id="NF033679">
    <property type="entry name" value="DNRLRE_dom"/>
    <property type="match status" value="2"/>
</dbReference>
<dbReference type="Pfam" id="PF15892">
    <property type="entry name" value="BNR_4"/>
    <property type="match status" value="1"/>
</dbReference>
<dbReference type="InterPro" id="IPR055372">
    <property type="entry name" value="CBM96"/>
</dbReference>
<keyword evidence="8" id="KW-1185">Reference proteome</keyword>
<evidence type="ECO:0000259" key="6">
    <source>
        <dbReference type="Pfam" id="PF24517"/>
    </source>
</evidence>
<keyword evidence="3" id="KW-0732">Signal</keyword>
<evidence type="ECO:0000313" key="8">
    <source>
        <dbReference type="Proteomes" id="UP001172082"/>
    </source>
</evidence>
<feature type="domain" description="Secretion system C-terminal sorting" evidence="5">
    <location>
        <begin position="978"/>
        <end position="1040"/>
    </location>
</feature>
<evidence type="ECO:0000256" key="4">
    <source>
        <dbReference type="SAM" id="MobiDB-lite"/>
    </source>
</evidence>
<proteinExistence type="predicted"/>
<evidence type="ECO:0000256" key="2">
    <source>
        <dbReference type="ARBA" id="ARBA00022525"/>
    </source>
</evidence>
<evidence type="ECO:0000256" key="1">
    <source>
        <dbReference type="ARBA" id="ARBA00004613"/>
    </source>
</evidence>
<keyword evidence="2" id="KW-0964">Secreted</keyword>
<dbReference type="Pfam" id="PF18962">
    <property type="entry name" value="Por_Secre_tail"/>
    <property type="match status" value="1"/>
</dbReference>
<accession>A0ABT8KTT5</accession>
<dbReference type="Proteomes" id="UP001172082">
    <property type="component" value="Unassembled WGS sequence"/>
</dbReference>